<organism evidence="1 2">
    <name type="scientific">Saccharata proteae CBS 121410</name>
    <dbReference type="NCBI Taxonomy" id="1314787"/>
    <lineage>
        <taxon>Eukaryota</taxon>
        <taxon>Fungi</taxon>
        <taxon>Dikarya</taxon>
        <taxon>Ascomycota</taxon>
        <taxon>Pezizomycotina</taxon>
        <taxon>Dothideomycetes</taxon>
        <taxon>Dothideomycetes incertae sedis</taxon>
        <taxon>Botryosphaeriales</taxon>
        <taxon>Saccharataceae</taxon>
        <taxon>Saccharata</taxon>
    </lineage>
</organism>
<dbReference type="EMBL" id="ML978748">
    <property type="protein sequence ID" value="KAF2084031.1"/>
    <property type="molecule type" value="Genomic_DNA"/>
</dbReference>
<keyword evidence="2" id="KW-1185">Reference proteome</keyword>
<name>A0A9P4LVE5_9PEZI</name>
<evidence type="ECO:0000313" key="1">
    <source>
        <dbReference type="EMBL" id="KAF2084031.1"/>
    </source>
</evidence>
<protein>
    <submittedName>
        <fullName evidence="1">Uncharacterized protein</fullName>
    </submittedName>
</protein>
<dbReference type="AlphaFoldDB" id="A0A9P4LVE5"/>
<proteinExistence type="predicted"/>
<accession>A0A9P4LVE5</accession>
<reference evidence="1" key="1">
    <citation type="journal article" date="2020" name="Stud. Mycol.">
        <title>101 Dothideomycetes genomes: a test case for predicting lifestyles and emergence of pathogens.</title>
        <authorList>
            <person name="Haridas S."/>
            <person name="Albert R."/>
            <person name="Binder M."/>
            <person name="Bloem J."/>
            <person name="Labutti K."/>
            <person name="Salamov A."/>
            <person name="Andreopoulos B."/>
            <person name="Baker S."/>
            <person name="Barry K."/>
            <person name="Bills G."/>
            <person name="Bluhm B."/>
            <person name="Cannon C."/>
            <person name="Castanera R."/>
            <person name="Culley D."/>
            <person name="Daum C."/>
            <person name="Ezra D."/>
            <person name="Gonzalez J."/>
            <person name="Henrissat B."/>
            <person name="Kuo A."/>
            <person name="Liang C."/>
            <person name="Lipzen A."/>
            <person name="Lutzoni F."/>
            <person name="Magnuson J."/>
            <person name="Mondo S."/>
            <person name="Nolan M."/>
            <person name="Ohm R."/>
            <person name="Pangilinan J."/>
            <person name="Park H.-J."/>
            <person name="Ramirez L."/>
            <person name="Alfaro M."/>
            <person name="Sun H."/>
            <person name="Tritt A."/>
            <person name="Yoshinaga Y."/>
            <person name="Zwiers L.-H."/>
            <person name="Turgeon B."/>
            <person name="Goodwin S."/>
            <person name="Spatafora J."/>
            <person name="Crous P."/>
            <person name="Grigoriev I."/>
        </authorList>
    </citation>
    <scope>NUCLEOTIDE SEQUENCE</scope>
    <source>
        <strain evidence="1">CBS 121410</strain>
    </source>
</reference>
<gene>
    <name evidence="1" type="ORF">K490DRAFT_69220</name>
</gene>
<dbReference type="OrthoDB" id="3791893at2759"/>
<dbReference type="Proteomes" id="UP000799776">
    <property type="component" value="Unassembled WGS sequence"/>
</dbReference>
<evidence type="ECO:0000313" key="2">
    <source>
        <dbReference type="Proteomes" id="UP000799776"/>
    </source>
</evidence>
<sequence>MPDTLTRITHFASLTGGKDSAIVFILASSAAVQSDAASASMSSSNEDGLRAYMHLASTLLTDPVVSTIPVLTLPTCSGIDGLLQNYIRALSTTVDQPVAATDAVQELLPWCTSDARPMGQEEVLGLTDVFASLLEMAEMAMKEGADWEEKGEEMVGVVGLERATSVVEFWREEWVAE</sequence>
<comment type="caution">
    <text evidence="1">The sequence shown here is derived from an EMBL/GenBank/DDBJ whole genome shotgun (WGS) entry which is preliminary data.</text>
</comment>